<dbReference type="EMBL" id="VSRR010022314">
    <property type="protein sequence ID" value="MPC64611.1"/>
    <property type="molecule type" value="Genomic_DNA"/>
</dbReference>
<reference evidence="1 2" key="1">
    <citation type="submission" date="2019-05" db="EMBL/GenBank/DDBJ databases">
        <title>Another draft genome of Portunus trituberculatus and its Hox gene families provides insights of decapod evolution.</title>
        <authorList>
            <person name="Jeong J.-H."/>
            <person name="Song I."/>
            <person name="Kim S."/>
            <person name="Choi T."/>
            <person name="Kim D."/>
            <person name="Ryu S."/>
            <person name="Kim W."/>
        </authorList>
    </citation>
    <scope>NUCLEOTIDE SEQUENCE [LARGE SCALE GENOMIC DNA]</scope>
    <source>
        <tissue evidence="1">Muscle</tissue>
    </source>
</reference>
<evidence type="ECO:0000313" key="1">
    <source>
        <dbReference type="EMBL" id="MPC64611.1"/>
    </source>
</evidence>
<protein>
    <submittedName>
        <fullName evidence="1">Uncharacterized protein</fullName>
    </submittedName>
</protein>
<dbReference type="AlphaFoldDB" id="A0A5B7GWC2"/>
<gene>
    <name evidence="1" type="ORF">E2C01_058729</name>
</gene>
<name>A0A5B7GWC2_PORTR</name>
<sequence>MTLGQSSPQLGGREGDIIRLPSSGRKVYAERFHSLAVTCAWGCRILPGNTGKVLRKQVGDSLGICPADNKTGGEGAGFFPAIRRTLLNTSVRGV</sequence>
<comment type="caution">
    <text evidence="1">The sequence shown here is derived from an EMBL/GenBank/DDBJ whole genome shotgun (WGS) entry which is preliminary data.</text>
</comment>
<keyword evidence="2" id="KW-1185">Reference proteome</keyword>
<accession>A0A5B7GWC2</accession>
<dbReference type="Proteomes" id="UP000324222">
    <property type="component" value="Unassembled WGS sequence"/>
</dbReference>
<organism evidence="1 2">
    <name type="scientific">Portunus trituberculatus</name>
    <name type="common">Swimming crab</name>
    <name type="synonym">Neptunus trituberculatus</name>
    <dbReference type="NCBI Taxonomy" id="210409"/>
    <lineage>
        <taxon>Eukaryota</taxon>
        <taxon>Metazoa</taxon>
        <taxon>Ecdysozoa</taxon>
        <taxon>Arthropoda</taxon>
        <taxon>Crustacea</taxon>
        <taxon>Multicrustacea</taxon>
        <taxon>Malacostraca</taxon>
        <taxon>Eumalacostraca</taxon>
        <taxon>Eucarida</taxon>
        <taxon>Decapoda</taxon>
        <taxon>Pleocyemata</taxon>
        <taxon>Brachyura</taxon>
        <taxon>Eubrachyura</taxon>
        <taxon>Portunoidea</taxon>
        <taxon>Portunidae</taxon>
        <taxon>Portuninae</taxon>
        <taxon>Portunus</taxon>
    </lineage>
</organism>
<proteinExistence type="predicted"/>
<evidence type="ECO:0000313" key="2">
    <source>
        <dbReference type="Proteomes" id="UP000324222"/>
    </source>
</evidence>